<dbReference type="eggNOG" id="arCOG03065">
    <property type="taxonomic scope" value="Archaea"/>
</dbReference>
<proteinExistence type="predicted"/>
<dbReference type="PATRIC" id="fig|797303.5.peg.2897"/>
<dbReference type="Gene3D" id="1.10.10.10">
    <property type="entry name" value="Winged helix-like DNA-binding domain superfamily/Winged helix DNA-binding domain"/>
    <property type="match status" value="1"/>
</dbReference>
<dbReference type="KEGG" id="npe:Natpe_1771"/>
<dbReference type="Proteomes" id="UP000010843">
    <property type="component" value="Chromosome"/>
</dbReference>
<dbReference type="Proteomes" id="UP000011593">
    <property type="component" value="Unassembled WGS sequence"/>
</dbReference>
<dbReference type="STRING" id="797303.Natpe_1771"/>
<evidence type="ECO:0000313" key="3">
    <source>
        <dbReference type="EMBL" id="AGB31660.1"/>
    </source>
</evidence>
<evidence type="ECO:0000256" key="1">
    <source>
        <dbReference type="SAM" id="MobiDB-lite"/>
    </source>
</evidence>
<protein>
    <submittedName>
        <fullName evidence="3 4">Transcriptional regulator</fullName>
    </submittedName>
</protein>
<dbReference type="GO" id="GO:0003700">
    <property type="term" value="F:DNA-binding transcription factor activity"/>
    <property type="evidence" value="ECO:0007669"/>
    <property type="project" value="InterPro"/>
</dbReference>
<feature type="domain" description="HTH arsR-type" evidence="2">
    <location>
        <begin position="27"/>
        <end position="106"/>
    </location>
</feature>
<dbReference type="EMBL" id="AOIE01000084">
    <property type="protein sequence ID" value="ELY73029.1"/>
    <property type="molecule type" value="Genomic_DNA"/>
</dbReference>
<dbReference type="EMBL" id="CP003372">
    <property type="protein sequence ID" value="AGB31660.1"/>
    <property type="molecule type" value="Genomic_DNA"/>
</dbReference>
<organism evidence="3 5">
    <name type="scientific">Natrinema pellirubrum (strain DSM 15624 / CIP 106293 / JCM 10476 / NCIMB 786 / 157)</name>
    <dbReference type="NCBI Taxonomy" id="797303"/>
    <lineage>
        <taxon>Archaea</taxon>
        <taxon>Methanobacteriati</taxon>
        <taxon>Methanobacteriota</taxon>
        <taxon>Stenosarchaea group</taxon>
        <taxon>Halobacteria</taxon>
        <taxon>Halobacteriales</taxon>
        <taxon>Natrialbaceae</taxon>
        <taxon>Natrinema</taxon>
    </lineage>
</organism>
<dbReference type="InterPro" id="IPR036388">
    <property type="entry name" value="WH-like_DNA-bd_sf"/>
</dbReference>
<dbReference type="CDD" id="cd00090">
    <property type="entry name" value="HTH_ARSR"/>
    <property type="match status" value="1"/>
</dbReference>
<gene>
    <name evidence="3" type="ordered locus">Natpe_1771</name>
    <name evidence="4" type="ORF">C488_14342</name>
</gene>
<dbReference type="HOGENOM" id="CLU_124803_4_1_2"/>
<evidence type="ECO:0000259" key="2">
    <source>
        <dbReference type="SMART" id="SM00418"/>
    </source>
</evidence>
<reference evidence="3" key="1">
    <citation type="submission" date="2012-02" db="EMBL/GenBank/DDBJ databases">
        <title>Complete sequence of chromosome of Natrinema pellirubrum DSM 15624.</title>
        <authorList>
            <consortium name="US DOE Joint Genome Institute"/>
            <person name="Lucas S."/>
            <person name="Han J."/>
            <person name="Lapidus A."/>
            <person name="Cheng J.-F."/>
            <person name="Goodwin L."/>
            <person name="Pitluck S."/>
            <person name="Peters L."/>
            <person name="Teshima H."/>
            <person name="Detter J.C."/>
            <person name="Han C."/>
            <person name="Tapia R."/>
            <person name="Land M."/>
            <person name="Hauser L."/>
            <person name="Kyrpides N."/>
            <person name="Ivanova N."/>
            <person name="Pagani I."/>
            <person name="Sproer C."/>
            <person name="Anderson I."/>
            <person name="Woyke T."/>
        </authorList>
    </citation>
    <scope>NUCLEOTIDE SEQUENCE</scope>
    <source>
        <strain evidence="3">DSM 15624</strain>
    </source>
</reference>
<sequence>MSKADPAHKERRPTPSENDETVIDTETALDLLSDDHARRLLDELDGNPLSATELAERTDSSRATVYRRLDSLEDAGLVRSAMSVRADGHHRQRYHVAVDRVRLEFDSDGLAIEASDHVERDRNIDPPLHS</sequence>
<evidence type="ECO:0000313" key="4">
    <source>
        <dbReference type="EMBL" id="ELY73029.1"/>
    </source>
</evidence>
<accession>L0JJF0</accession>
<dbReference type="SUPFAM" id="SSF46785">
    <property type="entry name" value="Winged helix' DNA-binding domain"/>
    <property type="match status" value="1"/>
</dbReference>
<dbReference type="Pfam" id="PF12840">
    <property type="entry name" value="HTH_20"/>
    <property type="match status" value="1"/>
</dbReference>
<dbReference type="RefSeq" id="WP_006182230.1">
    <property type="nucleotide sequence ID" value="NZ_AOIE01000084.1"/>
</dbReference>
<dbReference type="InterPro" id="IPR011991">
    <property type="entry name" value="ArsR-like_HTH"/>
</dbReference>
<feature type="region of interest" description="Disordered" evidence="1">
    <location>
        <begin position="1"/>
        <end position="23"/>
    </location>
</feature>
<dbReference type="OrthoDB" id="290446at2157"/>
<name>L0JJF0_NATP1</name>
<reference evidence="5" key="2">
    <citation type="submission" date="2012-02" db="EMBL/GenBank/DDBJ databases">
        <title>Complete sequence of chromosome of Natrinema pellirubrum DSM 15624.</title>
        <authorList>
            <person name="Lucas S."/>
            <person name="Han J."/>
            <person name="Lapidus A."/>
            <person name="Cheng J.-F."/>
            <person name="Goodwin L."/>
            <person name="Pitluck S."/>
            <person name="Peters L."/>
            <person name="Teshima H."/>
            <person name="Detter J.C."/>
            <person name="Han C."/>
            <person name="Tapia R."/>
            <person name="Land M."/>
            <person name="Hauser L."/>
            <person name="Kyrpides N."/>
            <person name="Ivanova N."/>
            <person name="Pagani I."/>
            <person name="Sproer C."/>
            <person name="Anderson I."/>
            <person name="Woyke T."/>
        </authorList>
    </citation>
    <scope>NUCLEOTIDE SEQUENCE [LARGE SCALE GENOMIC DNA]</scope>
    <source>
        <strain evidence="5">DSM 15624 / JCM 10476 / NCIMB 786</strain>
    </source>
</reference>
<dbReference type="SMART" id="SM00418">
    <property type="entry name" value="HTH_ARSR"/>
    <property type="match status" value="1"/>
</dbReference>
<dbReference type="InterPro" id="IPR001845">
    <property type="entry name" value="HTH_ArsR_DNA-bd_dom"/>
</dbReference>
<feature type="compositionally biased region" description="Basic and acidic residues" evidence="1">
    <location>
        <begin position="1"/>
        <end position="14"/>
    </location>
</feature>
<evidence type="ECO:0000313" key="6">
    <source>
        <dbReference type="Proteomes" id="UP000011593"/>
    </source>
</evidence>
<dbReference type="InterPro" id="IPR036390">
    <property type="entry name" value="WH_DNA-bd_sf"/>
</dbReference>
<dbReference type="AlphaFoldDB" id="L0JJF0"/>
<reference evidence="4 6" key="3">
    <citation type="journal article" date="2014" name="PLoS Genet.">
        <title>Phylogenetically driven sequencing of extremely halophilic archaea reveals strategies for static and dynamic osmo-response.</title>
        <authorList>
            <person name="Becker E.A."/>
            <person name="Seitzer P.M."/>
            <person name="Tritt A."/>
            <person name="Larsen D."/>
            <person name="Krusor M."/>
            <person name="Yao A.I."/>
            <person name="Wu D."/>
            <person name="Madern D."/>
            <person name="Eisen J.A."/>
            <person name="Darling A.E."/>
            <person name="Facciotti M.T."/>
        </authorList>
    </citation>
    <scope>NUCLEOTIDE SEQUENCE [LARGE SCALE GENOMIC DNA]</scope>
    <source>
        <strain evidence="4 6">DSM 15624</strain>
    </source>
</reference>
<keyword evidence="6" id="KW-1185">Reference proteome</keyword>
<evidence type="ECO:0000313" key="5">
    <source>
        <dbReference type="Proteomes" id="UP000010843"/>
    </source>
</evidence>